<organism evidence="1">
    <name type="scientific">Siphoviridae sp. ctub511</name>
    <dbReference type="NCBI Taxonomy" id="2825714"/>
    <lineage>
        <taxon>Viruses</taxon>
        <taxon>Duplodnaviria</taxon>
        <taxon>Heunggongvirae</taxon>
        <taxon>Uroviricota</taxon>
        <taxon>Caudoviricetes</taxon>
    </lineage>
</organism>
<dbReference type="EMBL" id="BK015978">
    <property type="protein sequence ID" value="DAF88107.1"/>
    <property type="molecule type" value="Genomic_DNA"/>
</dbReference>
<evidence type="ECO:0000313" key="1">
    <source>
        <dbReference type="EMBL" id="DAF88107.1"/>
    </source>
</evidence>
<name>A0A8S5U0Y0_9CAUD</name>
<sequence length="131" mass="14746">MADIIINGTSYPLKFGMKFLREVNKRNVVPVEGMKGVTENVGMKWMIAELMDNSVEALADAIFTANKTESPRLTLPEIDEFLDSEETDIDGVFNDVIGFLEKANATKRLVQDMKDMVAKKKAEMELEDEII</sequence>
<protein>
    <submittedName>
        <fullName evidence="1">Tail assembly chaperone</fullName>
    </submittedName>
</protein>
<reference evidence="1" key="1">
    <citation type="journal article" date="2021" name="Proc. Natl. Acad. Sci. U.S.A.">
        <title>A Catalog of Tens of Thousands of Viruses from Human Metagenomes Reveals Hidden Associations with Chronic Diseases.</title>
        <authorList>
            <person name="Tisza M.J."/>
            <person name="Buck C.B."/>
        </authorList>
    </citation>
    <scope>NUCLEOTIDE SEQUENCE</scope>
    <source>
        <strain evidence="1">Ctub511</strain>
    </source>
</reference>
<dbReference type="InterPro" id="IPR024410">
    <property type="entry name" value="Phage_TAC_12"/>
</dbReference>
<dbReference type="Pfam" id="PF12363">
    <property type="entry name" value="Phage_TAC_12"/>
    <property type="match status" value="1"/>
</dbReference>
<proteinExistence type="predicted"/>
<accession>A0A8S5U0Y0</accession>